<dbReference type="SUPFAM" id="SSF55729">
    <property type="entry name" value="Acyl-CoA N-acyltransferases (Nat)"/>
    <property type="match status" value="1"/>
</dbReference>
<comment type="similarity">
    <text evidence="3">Belongs to the acetyltransferase family. RimJ subfamily.</text>
</comment>
<evidence type="ECO:0000313" key="6">
    <source>
        <dbReference type="Proteomes" id="UP001221519"/>
    </source>
</evidence>
<gene>
    <name evidence="5" type="ORF">PUW25_02450</name>
</gene>
<sequence length="191" mass="22067">MLNNLLLKEEWLTLRSDNIHIRYISVDDAAGLLQLQKENRNFFESYAPTRTDDFYTMEGQLKRIQKQVENRRNDQAYDFGIFTNSDNMLVGTVSLFQVMRGPLQSAYIGYDLDQKNNGRGYTTEAVRLAVDYGFNELKLHRIEAGAMTHNIASIRVLEKVGFQKEGIARQNVHINGKWEDHQILAILNPRS</sequence>
<name>A0ABY7XAQ9_9BACL</name>
<dbReference type="PANTHER" id="PTHR43792:SF8">
    <property type="entry name" value="[RIBOSOMAL PROTEIN US5]-ALANINE N-ACETYLTRANSFERASE"/>
    <property type="match status" value="1"/>
</dbReference>
<dbReference type="EMBL" id="CP118108">
    <property type="protein sequence ID" value="WDI02871.1"/>
    <property type="molecule type" value="Genomic_DNA"/>
</dbReference>
<evidence type="ECO:0000313" key="5">
    <source>
        <dbReference type="EMBL" id="WDI02871.1"/>
    </source>
</evidence>
<reference evidence="5 6" key="1">
    <citation type="submission" date="2023-02" db="EMBL/GenBank/DDBJ databases">
        <title>Pathogen: clinical or host-associated sample.</title>
        <authorList>
            <person name="Hergert J."/>
            <person name="Casey R."/>
            <person name="Wagner J."/>
            <person name="Young E.L."/>
            <person name="Oakeson K.F."/>
        </authorList>
    </citation>
    <scope>NUCLEOTIDE SEQUENCE [LARGE SCALE GENOMIC DNA]</scope>
    <source>
        <strain evidence="5 6">2022CK-00829</strain>
    </source>
</reference>
<dbReference type="InterPro" id="IPR016181">
    <property type="entry name" value="Acyl_CoA_acyltransferase"/>
</dbReference>
<proteinExistence type="inferred from homology"/>
<evidence type="ECO:0000256" key="3">
    <source>
        <dbReference type="ARBA" id="ARBA00038502"/>
    </source>
</evidence>
<keyword evidence="1" id="KW-0808">Transferase</keyword>
<organism evidence="5 6">
    <name type="scientific">Paenibacillus urinalis</name>
    <dbReference type="NCBI Taxonomy" id="521520"/>
    <lineage>
        <taxon>Bacteria</taxon>
        <taxon>Bacillati</taxon>
        <taxon>Bacillota</taxon>
        <taxon>Bacilli</taxon>
        <taxon>Bacillales</taxon>
        <taxon>Paenibacillaceae</taxon>
        <taxon>Paenibacillus</taxon>
    </lineage>
</organism>
<dbReference type="PROSITE" id="PS51186">
    <property type="entry name" value="GNAT"/>
    <property type="match status" value="1"/>
</dbReference>
<protein>
    <submittedName>
        <fullName evidence="5">GNAT family protein</fullName>
    </submittedName>
</protein>
<keyword evidence="6" id="KW-1185">Reference proteome</keyword>
<dbReference type="Proteomes" id="UP001221519">
    <property type="component" value="Chromosome"/>
</dbReference>
<dbReference type="Pfam" id="PF13302">
    <property type="entry name" value="Acetyltransf_3"/>
    <property type="match status" value="1"/>
</dbReference>
<dbReference type="InterPro" id="IPR000182">
    <property type="entry name" value="GNAT_dom"/>
</dbReference>
<evidence type="ECO:0000259" key="4">
    <source>
        <dbReference type="PROSITE" id="PS51186"/>
    </source>
</evidence>
<accession>A0ABY7XAQ9</accession>
<feature type="domain" description="N-acetyltransferase" evidence="4">
    <location>
        <begin position="19"/>
        <end position="189"/>
    </location>
</feature>
<evidence type="ECO:0000256" key="1">
    <source>
        <dbReference type="ARBA" id="ARBA00022679"/>
    </source>
</evidence>
<dbReference type="Gene3D" id="3.40.630.30">
    <property type="match status" value="1"/>
</dbReference>
<keyword evidence="2" id="KW-0012">Acyltransferase</keyword>
<dbReference type="PANTHER" id="PTHR43792">
    <property type="entry name" value="GNAT FAMILY, PUTATIVE (AFU_ORTHOLOGUE AFUA_3G00765)-RELATED-RELATED"/>
    <property type="match status" value="1"/>
</dbReference>
<dbReference type="InterPro" id="IPR051531">
    <property type="entry name" value="N-acetyltransferase"/>
</dbReference>
<evidence type="ECO:0000256" key="2">
    <source>
        <dbReference type="ARBA" id="ARBA00023315"/>
    </source>
</evidence>
<dbReference type="RefSeq" id="WP_274337985.1">
    <property type="nucleotide sequence ID" value="NZ_CP118106.1"/>
</dbReference>